<comment type="subcellular location">
    <subcellularLocation>
        <location evidence="1 8">Cytoplasm</location>
    </subcellularLocation>
</comment>
<keyword evidence="4 8" id="KW-0819">tRNA processing</keyword>
<dbReference type="InterPro" id="IPR011063">
    <property type="entry name" value="TilS/TtcA_N"/>
</dbReference>
<dbReference type="Pfam" id="PF01171">
    <property type="entry name" value="ATP_bind_3"/>
    <property type="match status" value="1"/>
</dbReference>
<comment type="function">
    <text evidence="8">Ligates lysine onto the cytidine present at position 34 of the AUA codon-specific tRNA(Ile) that contains the anticodon CAU, in an ATP-dependent manner. Cytidine is converted to lysidine, thus changing the amino acid specificity of the tRNA from methionine to isoleucine.</text>
</comment>
<dbReference type="AlphaFoldDB" id="A0A259U103"/>
<keyword evidence="3 8" id="KW-0436">Ligase</keyword>
<dbReference type="SMART" id="SM00977">
    <property type="entry name" value="TilS_C"/>
    <property type="match status" value="1"/>
</dbReference>
<dbReference type="EMBL" id="MQWB01000001">
    <property type="protein sequence ID" value="OZC03616.1"/>
    <property type="molecule type" value="Genomic_DNA"/>
</dbReference>
<evidence type="ECO:0000256" key="4">
    <source>
        <dbReference type="ARBA" id="ARBA00022694"/>
    </source>
</evidence>
<keyword evidence="11" id="KW-1185">Reference proteome</keyword>
<keyword evidence="6 8" id="KW-0067">ATP-binding</keyword>
<dbReference type="CDD" id="cd01992">
    <property type="entry name" value="TilS_N"/>
    <property type="match status" value="1"/>
</dbReference>
<dbReference type="RefSeq" id="WP_094549176.1">
    <property type="nucleotide sequence ID" value="NZ_MQWB01000001.1"/>
</dbReference>
<dbReference type="HAMAP" id="MF_01161">
    <property type="entry name" value="tRNA_Ile_lys_synt"/>
    <property type="match status" value="1"/>
</dbReference>
<sequence length="471" mass="50506">MFRARFQSELDRLRASDGPVVVGVSGGVDSTVLWRSLHEAGVPTVAAHVDYGLREASGEDAAFVRALGAELGVPVHVREVTLGPGNRQALARGARYRFFREVAEGSGAQTVAVGHTADDQAETVLMNLIRGAGLSGLAGMADEGPLATAPEAGAAQKWSRGIRLVRPLLGFARREVEAEARARGWAWREDASNATDAYRRNRIRHHVLPLLEEEGGPKTVLRIAASAQAARRASGDAADRLARVGESRPDGGRVPLAALRALDGPDRLALLAEMMRAYAPQASIGRAMLEAIEKLLDAQAGTRAGVAPGTEVWRDRESLTVTRAQSAWLGASVRVGEAVETPYGTLALTPLAEVADAYDPDPNREVVDARAFAPEAPASRIAYPSTPLTLRLWCEGDRIRPLGMRGTKLVSDVLTDARVPSSERRQRLVLTSGETVLWVVGLRLAHEARLTPETEEAVEMTWAPNEHAPTA</sequence>
<evidence type="ECO:0000259" key="9">
    <source>
        <dbReference type="SMART" id="SM00977"/>
    </source>
</evidence>
<organism evidence="10 11">
    <name type="scientific">Rubricoccus marinus</name>
    <dbReference type="NCBI Taxonomy" id="716817"/>
    <lineage>
        <taxon>Bacteria</taxon>
        <taxon>Pseudomonadati</taxon>
        <taxon>Rhodothermota</taxon>
        <taxon>Rhodothermia</taxon>
        <taxon>Rhodothermales</taxon>
        <taxon>Rubricoccaceae</taxon>
        <taxon>Rubricoccus</taxon>
    </lineage>
</organism>
<dbReference type="NCBIfam" id="TIGR02433">
    <property type="entry name" value="lysidine_TilS_C"/>
    <property type="match status" value="1"/>
</dbReference>
<keyword evidence="2 8" id="KW-0963">Cytoplasm</keyword>
<accession>A0A259U103</accession>
<dbReference type="SUPFAM" id="SSF52402">
    <property type="entry name" value="Adenine nucleotide alpha hydrolases-like"/>
    <property type="match status" value="1"/>
</dbReference>
<evidence type="ECO:0000256" key="8">
    <source>
        <dbReference type="HAMAP-Rule" id="MF_01161"/>
    </source>
</evidence>
<dbReference type="OrthoDB" id="9807403at2"/>
<dbReference type="Proteomes" id="UP000216446">
    <property type="component" value="Unassembled WGS sequence"/>
</dbReference>
<evidence type="ECO:0000256" key="2">
    <source>
        <dbReference type="ARBA" id="ARBA00022490"/>
    </source>
</evidence>
<feature type="binding site" evidence="8">
    <location>
        <begin position="25"/>
        <end position="30"/>
    </location>
    <ligand>
        <name>ATP</name>
        <dbReference type="ChEBI" id="CHEBI:30616"/>
    </ligand>
</feature>
<dbReference type="InterPro" id="IPR012795">
    <property type="entry name" value="tRNA_Ile_lys_synt_N"/>
</dbReference>
<evidence type="ECO:0000313" key="11">
    <source>
        <dbReference type="Proteomes" id="UP000216446"/>
    </source>
</evidence>
<dbReference type="GO" id="GO:0005524">
    <property type="term" value="F:ATP binding"/>
    <property type="evidence" value="ECO:0007669"/>
    <property type="project" value="UniProtKB-UniRule"/>
</dbReference>
<reference evidence="10 11" key="1">
    <citation type="submission" date="2016-11" db="EMBL/GenBank/DDBJ databases">
        <title>Study of marine rhodopsin-containing bacteria.</title>
        <authorList>
            <person name="Yoshizawa S."/>
            <person name="Kumagai Y."/>
            <person name="Kogure K."/>
        </authorList>
    </citation>
    <scope>NUCLEOTIDE SEQUENCE [LARGE SCALE GENOMIC DNA]</scope>
    <source>
        <strain evidence="10 11">SG-29</strain>
    </source>
</reference>
<comment type="catalytic activity">
    <reaction evidence="7 8">
        <text>cytidine(34) in tRNA(Ile2) + L-lysine + ATP = lysidine(34) in tRNA(Ile2) + AMP + diphosphate + H(+)</text>
        <dbReference type="Rhea" id="RHEA:43744"/>
        <dbReference type="Rhea" id="RHEA-COMP:10625"/>
        <dbReference type="Rhea" id="RHEA-COMP:10670"/>
        <dbReference type="ChEBI" id="CHEBI:15378"/>
        <dbReference type="ChEBI" id="CHEBI:30616"/>
        <dbReference type="ChEBI" id="CHEBI:32551"/>
        <dbReference type="ChEBI" id="CHEBI:33019"/>
        <dbReference type="ChEBI" id="CHEBI:82748"/>
        <dbReference type="ChEBI" id="CHEBI:83665"/>
        <dbReference type="ChEBI" id="CHEBI:456215"/>
        <dbReference type="EC" id="6.3.4.19"/>
    </reaction>
</comment>
<evidence type="ECO:0000256" key="6">
    <source>
        <dbReference type="ARBA" id="ARBA00022840"/>
    </source>
</evidence>
<evidence type="ECO:0000256" key="1">
    <source>
        <dbReference type="ARBA" id="ARBA00004496"/>
    </source>
</evidence>
<dbReference type="GO" id="GO:0006400">
    <property type="term" value="P:tRNA modification"/>
    <property type="evidence" value="ECO:0007669"/>
    <property type="project" value="UniProtKB-UniRule"/>
</dbReference>
<proteinExistence type="inferred from homology"/>
<comment type="domain">
    <text evidence="8">The N-terminal region contains the highly conserved SGGXDS motif, predicted to be a P-loop motif involved in ATP binding.</text>
</comment>
<dbReference type="InterPro" id="IPR014729">
    <property type="entry name" value="Rossmann-like_a/b/a_fold"/>
</dbReference>
<name>A0A259U103_9BACT</name>
<dbReference type="PANTHER" id="PTHR43033">
    <property type="entry name" value="TRNA(ILE)-LYSIDINE SYNTHASE-RELATED"/>
    <property type="match status" value="1"/>
</dbReference>
<evidence type="ECO:0000313" key="10">
    <source>
        <dbReference type="EMBL" id="OZC03616.1"/>
    </source>
</evidence>
<dbReference type="InterPro" id="IPR012796">
    <property type="entry name" value="Lysidine-tRNA-synth_C"/>
</dbReference>
<dbReference type="SUPFAM" id="SSF56037">
    <property type="entry name" value="PheT/TilS domain"/>
    <property type="match status" value="1"/>
</dbReference>
<evidence type="ECO:0000256" key="7">
    <source>
        <dbReference type="ARBA" id="ARBA00048539"/>
    </source>
</evidence>
<dbReference type="NCBIfam" id="TIGR02432">
    <property type="entry name" value="lysidine_TilS_N"/>
    <property type="match status" value="1"/>
</dbReference>
<dbReference type="InParanoid" id="A0A259U103"/>
<feature type="domain" description="Lysidine-tRNA(Ile) synthetase C-terminal" evidence="9">
    <location>
        <begin position="388"/>
        <end position="462"/>
    </location>
</feature>
<comment type="similarity">
    <text evidence="8">Belongs to the tRNA(Ile)-lysidine synthase family.</text>
</comment>
<dbReference type="GO" id="GO:0032267">
    <property type="term" value="F:tRNA(Ile)-lysidine synthase activity"/>
    <property type="evidence" value="ECO:0007669"/>
    <property type="project" value="UniProtKB-EC"/>
</dbReference>
<dbReference type="PANTHER" id="PTHR43033:SF1">
    <property type="entry name" value="TRNA(ILE)-LYSIDINE SYNTHASE-RELATED"/>
    <property type="match status" value="1"/>
</dbReference>
<dbReference type="Gene3D" id="3.40.50.620">
    <property type="entry name" value="HUPs"/>
    <property type="match status" value="1"/>
</dbReference>
<gene>
    <name evidence="8" type="primary">tilS</name>
    <name evidence="10" type="ORF">BSZ36_11850</name>
</gene>
<comment type="caution">
    <text evidence="10">The sequence shown here is derived from an EMBL/GenBank/DDBJ whole genome shotgun (WGS) entry which is preliminary data.</text>
</comment>
<evidence type="ECO:0000256" key="3">
    <source>
        <dbReference type="ARBA" id="ARBA00022598"/>
    </source>
</evidence>
<keyword evidence="5 8" id="KW-0547">Nucleotide-binding</keyword>
<evidence type="ECO:0000256" key="5">
    <source>
        <dbReference type="ARBA" id="ARBA00022741"/>
    </source>
</evidence>
<protein>
    <recommendedName>
        <fullName evidence="8">tRNA(Ile)-lysidine synthase</fullName>
        <ecNumber evidence="8">6.3.4.19</ecNumber>
    </recommendedName>
    <alternativeName>
        <fullName evidence="8">tRNA(Ile)-2-lysyl-cytidine synthase</fullName>
    </alternativeName>
    <alternativeName>
        <fullName evidence="8">tRNA(Ile)-lysidine synthetase</fullName>
    </alternativeName>
</protein>
<dbReference type="EC" id="6.3.4.19" evidence="8"/>
<dbReference type="Pfam" id="PF11734">
    <property type="entry name" value="TilS_C"/>
    <property type="match status" value="1"/>
</dbReference>
<dbReference type="GO" id="GO:0005737">
    <property type="term" value="C:cytoplasm"/>
    <property type="evidence" value="ECO:0007669"/>
    <property type="project" value="UniProtKB-SubCell"/>
</dbReference>
<dbReference type="InterPro" id="IPR012094">
    <property type="entry name" value="tRNA_Ile_lys_synt"/>
</dbReference>
<dbReference type="FunCoup" id="A0A259U103">
    <property type="interactions" value="276"/>
</dbReference>